<accession>A0ABW1H738</accession>
<name>A0ABW1H738_9ACTN</name>
<dbReference type="Proteomes" id="UP001596226">
    <property type="component" value="Unassembled WGS sequence"/>
</dbReference>
<keyword evidence="2" id="KW-1133">Transmembrane helix</keyword>
<evidence type="ECO:0000313" key="3">
    <source>
        <dbReference type="EMBL" id="MFC5925445.1"/>
    </source>
</evidence>
<organism evidence="3 4">
    <name type="scientific">Micromonospora vulcania</name>
    <dbReference type="NCBI Taxonomy" id="1441873"/>
    <lineage>
        <taxon>Bacteria</taxon>
        <taxon>Bacillati</taxon>
        <taxon>Actinomycetota</taxon>
        <taxon>Actinomycetes</taxon>
        <taxon>Micromonosporales</taxon>
        <taxon>Micromonosporaceae</taxon>
        <taxon>Micromonospora</taxon>
    </lineage>
</organism>
<feature type="transmembrane region" description="Helical" evidence="2">
    <location>
        <begin position="174"/>
        <end position="197"/>
    </location>
</feature>
<dbReference type="EMBL" id="JBHSQS010000010">
    <property type="protein sequence ID" value="MFC5925445.1"/>
    <property type="molecule type" value="Genomic_DNA"/>
</dbReference>
<protein>
    <recommendedName>
        <fullName evidence="5">Glycerophosphoryl diester phosphodiesterase membrane domain-containing protein</fullName>
    </recommendedName>
</protein>
<evidence type="ECO:0000256" key="1">
    <source>
        <dbReference type="SAM" id="MobiDB-lite"/>
    </source>
</evidence>
<feature type="transmembrane region" description="Helical" evidence="2">
    <location>
        <begin position="274"/>
        <end position="291"/>
    </location>
</feature>
<proteinExistence type="predicted"/>
<feature type="compositionally biased region" description="Pro residues" evidence="1">
    <location>
        <begin position="1"/>
        <end position="20"/>
    </location>
</feature>
<keyword evidence="2" id="KW-0472">Membrane</keyword>
<gene>
    <name evidence="3" type="ORF">ACFQGL_19060</name>
</gene>
<dbReference type="RefSeq" id="WP_377513520.1">
    <property type="nucleotide sequence ID" value="NZ_JBHSQS010000010.1"/>
</dbReference>
<evidence type="ECO:0008006" key="5">
    <source>
        <dbReference type="Google" id="ProtNLM"/>
    </source>
</evidence>
<feature type="transmembrane region" description="Helical" evidence="2">
    <location>
        <begin position="377"/>
        <end position="403"/>
    </location>
</feature>
<reference evidence="4" key="1">
    <citation type="journal article" date="2019" name="Int. J. Syst. Evol. Microbiol.">
        <title>The Global Catalogue of Microorganisms (GCM) 10K type strain sequencing project: providing services to taxonomists for standard genome sequencing and annotation.</title>
        <authorList>
            <consortium name="The Broad Institute Genomics Platform"/>
            <consortium name="The Broad Institute Genome Sequencing Center for Infectious Disease"/>
            <person name="Wu L."/>
            <person name="Ma J."/>
        </authorList>
    </citation>
    <scope>NUCLEOTIDE SEQUENCE [LARGE SCALE GENOMIC DNA]</scope>
    <source>
        <strain evidence="4">CGMCC 4.7144</strain>
    </source>
</reference>
<sequence>MTDQPPPPPPSPGPGEPGPSDPNQAGASYGPPPGSGEPGYGPPPGSGAPGYGPPPGSGAPGWGPPPGSGAPGYGPPPGWGQGGQGGPPPAWDPAQGGWGTAGSPPQGWAYPPTGGYPPGAGPYGGQPWYPGAQVGWYPPGHGFDPNDALVTPPGAGIGGWFARCGGALRRGWRLLVPIALLTQVLPAAVLSVISLGVDPSAEWAAQAGPDPATAGLPDNFVAGLATVFAVAFGGSLLLGLVQAVGWAAGSWVITRQATGEQVDLGTALRYGVRRALGLWGWTLLISVIIGVGACFCILPGIYLAFALSMAGPVYLFERQNPIGRSFRMFHDRLGLLLGRVALVAAAVIIGTLVPSVLESVGAAPFGEDPLASPGAAAGVVVVIAITAVLALPAHLAQLIGLLVTYAEQRAHEAPVNSAGLAAELG</sequence>
<feature type="transmembrane region" description="Helical" evidence="2">
    <location>
        <begin position="220"/>
        <end position="253"/>
    </location>
</feature>
<comment type="caution">
    <text evidence="3">The sequence shown here is derived from an EMBL/GenBank/DDBJ whole genome shotgun (WGS) entry which is preliminary data.</text>
</comment>
<feature type="region of interest" description="Disordered" evidence="1">
    <location>
        <begin position="1"/>
        <end position="114"/>
    </location>
</feature>
<feature type="transmembrane region" description="Helical" evidence="2">
    <location>
        <begin position="336"/>
        <end position="357"/>
    </location>
</feature>
<keyword evidence="4" id="KW-1185">Reference proteome</keyword>
<feature type="transmembrane region" description="Helical" evidence="2">
    <location>
        <begin position="297"/>
        <end position="316"/>
    </location>
</feature>
<keyword evidence="2" id="KW-0812">Transmembrane</keyword>
<feature type="compositionally biased region" description="Pro residues" evidence="1">
    <location>
        <begin position="30"/>
        <end position="78"/>
    </location>
</feature>
<evidence type="ECO:0000256" key="2">
    <source>
        <dbReference type="SAM" id="Phobius"/>
    </source>
</evidence>
<evidence type="ECO:0000313" key="4">
    <source>
        <dbReference type="Proteomes" id="UP001596226"/>
    </source>
</evidence>